<reference evidence="9 10" key="1">
    <citation type="submission" date="2024-05" db="EMBL/GenBank/DDBJ databases">
        <authorList>
            <person name="Venkateswaran K."/>
        </authorList>
    </citation>
    <scope>NUCLEOTIDE SEQUENCE [LARGE SCALE GENOMIC DNA]</scope>
    <source>
        <strain evidence="9 10">179-C4-2-HS</strain>
    </source>
</reference>
<dbReference type="SMART" id="SM00984">
    <property type="entry name" value="UDPG_MGDP_dh_C"/>
    <property type="match status" value="1"/>
</dbReference>
<evidence type="ECO:0000313" key="10">
    <source>
        <dbReference type="Proteomes" id="UP001241748"/>
    </source>
</evidence>
<dbReference type="InterPro" id="IPR017476">
    <property type="entry name" value="UDP-Glc/GDP-Man"/>
</dbReference>
<dbReference type="EMBL" id="JAROBZ020000004">
    <property type="protein sequence ID" value="MFB3170953.1"/>
    <property type="molecule type" value="Genomic_DNA"/>
</dbReference>
<name>A0ABV4Z1W6_9BACI</name>
<dbReference type="SUPFAM" id="SSF48179">
    <property type="entry name" value="6-phosphogluconate dehydrogenase C-terminal domain-like"/>
    <property type="match status" value="1"/>
</dbReference>
<dbReference type="Gene3D" id="1.20.5.100">
    <property type="entry name" value="Cytochrome c1, transmembrane anchor, C-terminal"/>
    <property type="match status" value="1"/>
</dbReference>
<feature type="domain" description="UDP-glucose/GDP-mannose dehydrogenase C-terminal" evidence="8">
    <location>
        <begin position="313"/>
        <end position="415"/>
    </location>
</feature>
<protein>
    <recommendedName>
        <fullName evidence="3 7">UDP-glucose 6-dehydrogenase</fullName>
        <ecNumber evidence="3 7">1.1.1.22</ecNumber>
    </recommendedName>
</protein>
<organism evidence="9 10">
    <name type="scientific">Neobacillus driksii</name>
    <dbReference type="NCBI Taxonomy" id="3035913"/>
    <lineage>
        <taxon>Bacteria</taxon>
        <taxon>Bacillati</taxon>
        <taxon>Bacillota</taxon>
        <taxon>Bacilli</taxon>
        <taxon>Bacillales</taxon>
        <taxon>Bacillaceae</taxon>
        <taxon>Neobacillus</taxon>
    </lineage>
</organism>
<dbReference type="Gene3D" id="3.40.50.720">
    <property type="entry name" value="NAD(P)-binding Rossmann-like Domain"/>
    <property type="match status" value="2"/>
</dbReference>
<dbReference type="Pfam" id="PF03720">
    <property type="entry name" value="UDPG_MGDP_dh_C"/>
    <property type="match status" value="1"/>
</dbReference>
<dbReference type="RefSeq" id="WP_306075245.1">
    <property type="nucleotide sequence ID" value="NZ_JAROBZ020000004.1"/>
</dbReference>
<dbReference type="InterPro" id="IPR014027">
    <property type="entry name" value="UDP-Glc/GDP-Man_DH_C"/>
</dbReference>
<dbReference type="InterPro" id="IPR028357">
    <property type="entry name" value="UDPglc_DH_bac"/>
</dbReference>
<dbReference type="NCBIfam" id="TIGR03026">
    <property type="entry name" value="NDP-sugDHase"/>
    <property type="match status" value="1"/>
</dbReference>
<comment type="caution">
    <text evidence="9">The sequence shown here is derived from an EMBL/GenBank/DDBJ whole genome shotgun (WGS) entry which is preliminary data.</text>
</comment>
<keyword evidence="5 7" id="KW-0520">NAD</keyword>
<keyword evidence="4 7" id="KW-0560">Oxidoreductase</keyword>
<comment type="catalytic activity">
    <reaction evidence="6 7">
        <text>UDP-alpha-D-glucose + 2 NAD(+) + H2O = UDP-alpha-D-glucuronate + 2 NADH + 3 H(+)</text>
        <dbReference type="Rhea" id="RHEA:23596"/>
        <dbReference type="ChEBI" id="CHEBI:15377"/>
        <dbReference type="ChEBI" id="CHEBI:15378"/>
        <dbReference type="ChEBI" id="CHEBI:57540"/>
        <dbReference type="ChEBI" id="CHEBI:57945"/>
        <dbReference type="ChEBI" id="CHEBI:58052"/>
        <dbReference type="ChEBI" id="CHEBI:58885"/>
        <dbReference type="EC" id="1.1.1.22"/>
    </reaction>
</comment>
<gene>
    <name evidence="9" type="ORF">P5G62_028080</name>
</gene>
<comment type="similarity">
    <text evidence="2 7">Belongs to the UDP-glucose/GDP-mannose dehydrogenase family.</text>
</comment>
<evidence type="ECO:0000256" key="2">
    <source>
        <dbReference type="ARBA" id="ARBA00006601"/>
    </source>
</evidence>
<dbReference type="Pfam" id="PF03721">
    <property type="entry name" value="UDPG_MGDP_dh_N"/>
    <property type="match status" value="1"/>
</dbReference>
<dbReference type="EC" id="1.1.1.22" evidence="3 7"/>
<dbReference type="Proteomes" id="UP001241748">
    <property type="component" value="Unassembled WGS sequence"/>
</dbReference>
<evidence type="ECO:0000259" key="8">
    <source>
        <dbReference type="SMART" id="SM00984"/>
    </source>
</evidence>
<evidence type="ECO:0000256" key="7">
    <source>
        <dbReference type="PIRNR" id="PIRNR000124"/>
    </source>
</evidence>
<dbReference type="InterPro" id="IPR001732">
    <property type="entry name" value="UDP-Glc/GDP-Man_DH_N"/>
</dbReference>
<evidence type="ECO:0000256" key="1">
    <source>
        <dbReference type="ARBA" id="ARBA00004701"/>
    </source>
</evidence>
<evidence type="ECO:0000256" key="3">
    <source>
        <dbReference type="ARBA" id="ARBA00012954"/>
    </source>
</evidence>
<dbReference type="SUPFAM" id="SSF52413">
    <property type="entry name" value="UDP-glucose/GDP-mannose dehydrogenase C-terminal domain"/>
    <property type="match status" value="1"/>
</dbReference>
<accession>A0ABV4Z1W6</accession>
<dbReference type="PIRSF" id="PIRSF500134">
    <property type="entry name" value="UDPglc_DH_bac"/>
    <property type="match status" value="1"/>
</dbReference>
<evidence type="ECO:0000256" key="5">
    <source>
        <dbReference type="ARBA" id="ARBA00023027"/>
    </source>
</evidence>
<proteinExistence type="inferred from homology"/>
<evidence type="ECO:0000256" key="4">
    <source>
        <dbReference type="ARBA" id="ARBA00023002"/>
    </source>
</evidence>
<comment type="pathway">
    <text evidence="1">Nucleotide-sugar biosynthesis; UDP-alpha-D-glucuronate biosynthesis; UDP-alpha-D-glucuronate from UDP-alpha-D-glucose: step 1/1.</text>
</comment>
<dbReference type="InterPro" id="IPR008927">
    <property type="entry name" value="6-PGluconate_DH-like_C_sf"/>
</dbReference>
<sequence length="442" mass="48868">MRITVAGAGNVGLVTAVCFAEAGHQVTCLDTQKERIEILEKGHSPFFEPGLEPLLEKNLANGQLRFSTSPKQAYRDAEIIFIAVGTPEKKDGAVDLSYIYIASYHIAENIENDVIVCTKSTVPVGTNEIIKQIFQNRKPHHLKVDVVSNPEFLREGSAIMDFYLGDRIVIGADNPEAASIIEQLYLPLKIPIVVTDIRSAEMIKYASNAFLATKISFINEIANLCEKVGANIEEVSYGMGLDKRIGPNHLHPGIGYGGSCFPKDTKALVQLAGNVQHPFELLESVIKVNQHQHSLLVRKAKEMLGSLQGKKAALLGLAFKPETDDIREAVSLTIIKELLEEGSLVTAYDPIAIPNAHKLIGNSIEYTTNIREALKGADFAFIATEWDQIKHLPFDAYMTYMKEPIIFDGRNCYSLKDIQRYPITYVSIGRPTISTVKSAQRL</sequence>
<dbReference type="InterPro" id="IPR014026">
    <property type="entry name" value="UDP-Glc/GDP-Man_DH_dimer"/>
</dbReference>
<evidence type="ECO:0000256" key="6">
    <source>
        <dbReference type="ARBA" id="ARBA00047473"/>
    </source>
</evidence>
<dbReference type="SUPFAM" id="SSF51735">
    <property type="entry name" value="NAD(P)-binding Rossmann-fold domains"/>
    <property type="match status" value="1"/>
</dbReference>
<dbReference type="PANTHER" id="PTHR43750">
    <property type="entry name" value="UDP-GLUCOSE 6-DEHYDROGENASE TUAD"/>
    <property type="match status" value="1"/>
</dbReference>
<dbReference type="InterPro" id="IPR036220">
    <property type="entry name" value="UDP-Glc/GDP-Man_DH_C_sf"/>
</dbReference>
<dbReference type="InterPro" id="IPR036291">
    <property type="entry name" value="NAD(P)-bd_dom_sf"/>
</dbReference>
<dbReference type="GO" id="GO:0016491">
    <property type="term" value="F:oxidoreductase activity"/>
    <property type="evidence" value="ECO:0007669"/>
    <property type="project" value="UniProtKB-KW"/>
</dbReference>
<dbReference type="Pfam" id="PF00984">
    <property type="entry name" value="UDPG_MGDP_dh"/>
    <property type="match status" value="1"/>
</dbReference>
<keyword evidence="10" id="KW-1185">Reference proteome</keyword>
<dbReference type="PIRSF" id="PIRSF000124">
    <property type="entry name" value="UDPglc_GDPman_dh"/>
    <property type="match status" value="1"/>
</dbReference>
<evidence type="ECO:0000313" key="9">
    <source>
        <dbReference type="EMBL" id="MFB3170953.1"/>
    </source>
</evidence>
<dbReference type="PANTHER" id="PTHR43750:SF4">
    <property type="entry name" value="UDP-GLUCOSE 6-DEHYDROGENASE YWQF"/>
    <property type="match status" value="1"/>
</dbReference>